<gene>
    <name evidence="1" type="ORF">CRP01_15120</name>
</gene>
<dbReference type="InterPro" id="IPR019847">
    <property type="entry name" value="Gliding_motility_assoc_GldN"/>
</dbReference>
<proteinExistence type="predicted"/>
<keyword evidence="2" id="KW-1185">Reference proteome</keyword>
<dbReference type="NCBIfam" id="TIGR03523">
    <property type="entry name" value="GldN"/>
    <property type="match status" value="1"/>
</dbReference>
<dbReference type="AlphaFoldDB" id="A0A2D0NBB1"/>
<reference evidence="1 2" key="1">
    <citation type="submission" date="2017-10" db="EMBL/GenBank/DDBJ databases">
        <title>The draft genome sequence of Lewinella nigricans NBRC 102662.</title>
        <authorList>
            <person name="Wang K."/>
        </authorList>
    </citation>
    <scope>NUCLEOTIDE SEQUENCE [LARGE SCALE GENOMIC DNA]</scope>
    <source>
        <strain evidence="1 2">NBRC 102662</strain>
    </source>
</reference>
<evidence type="ECO:0000313" key="1">
    <source>
        <dbReference type="EMBL" id="PHN05802.1"/>
    </source>
</evidence>
<comment type="caution">
    <text evidence="1">The sequence shown here is derived from an EMBL/GenBank/DDBJ whole genome shotgun (WGS) entry which is preliminary data.</text>
</comment>
<evidence type="ECO:0000313" key="2">
    <source>
        <dbReference type="Proteomes" id="UP000223913"/>
    </source>
</evidence>
<dbReference type="Pfam" id="PF19841">
    <property type="entry name" value="GldN"/>
    <property type="match status" value="1"/>
</dbReference>
<protein>
    <submittedName>
        <fullName evidence="1">Gliding motility protein GldN</fullName>
    </submittedName>
</protein>
<accession>A0A2D0NBB1</accession>
<dbReference type="Proteomes" id="UP000223913">
    <property type="component" value="Unassembled WGS sequence"/>
</dbReference>
<sequence>MPLFIFCQETILMTAERSTPLDGVVEKKIRSERRVLQYPHLRENDLLWEKRVWRLIDTREKMNLTFRNPKENFFQVLIEGIESGAIAAYSPENDAFEFPMAQQDVMDELVFRDTLPVYDPTTLEPTMQIIEDQLDPARVVRYRLKEVWYFDKKHGTLNVRILGIAPMIVEEDAQGNFKFERPLFWVYYPDCREWLARHEFYNEGNDHQQLSWEDLFEMRRFASYITKESNVHDERLEDRLSGLDRLLKSERINQEIFNFEGDLWSY</sequence>
<organism evidence="1 2">
    <name type="scientific">Flavilitoribacter nigricans (strain ATCC 23147 / DSM 23189 / NBRC 102662 / NCIMB 1420 / SS-2)</name>
    <name type="common">Lewinella nigricans</name>
    <dbReference type="NCBI Taxonomy" id="1122177"/>
    <lineage>
        <taxon>Bacteria</taxon>
        <taxon>Pseudomonadati</taxon>
        <taxon>Bacteroidota</taxon>
        <taxon>Saprospiria</taxon>
        <taxon>Saprospirales</taxon>
        <taxon>Lewinellaceae</taxon>
        <taxon>Flavilitoribacter</taxon>
    </lineage>
</organism>
<dbReference type="EMBL" id="PDUD01000020">
    <property type="protein sequence ID" value="PHN05802.1"/>
    <property type="molecule type" value="Genomic_DNA"/>
</dbReference>
<name>A0A2D0NBB1_FLAN2</name>